<name>A0A2A7MSH2_MYCAG</name>
<dbReference type="Pfam" id="PF26563">
    <property type="entry name" value="Rv3660c_N"/>
    <property type="match status" value="1"/>
</dbReference>
<dbReference type="AlphaFoldDB" id="A0A2A7MSH2"/>
<dbReference type="PANTHER" id="PTHR43384">
    <property type="entry name" value="SEPTUM SITE-DETERMINING PROTEIN MIND HOMOLOG, CHLOROPLASTIC-RELATED"/>
    <property type="match status" value="1"/>
</dbReference>
<dbReference type="NCBIfam" id="TIGR03815">
    <property type="entry name" value="CpaE_hom_Actino"/>
    <property type="match status" value="1"/>
</dbReference>
<organism evidence="3 4">
    <name type="scientific">Mycolicibacterium agri</name>
    <name type="common">Mycobacterium agri</name>
    <dbReference type="NCBI Taxonomy" id="36811"/>
    <lineage>
        <taxon>Bacteria</taxon>
        <taxon>Bacillati</taxon>
        <taxon>Actinomycetota</taxon>
        <taxon>Actinomycetes</taxon>
        <taxon>Mycobacteriales</taxon>
        <taxon>Mycobacteriaceae</taxon>
        <taxon>Mycolicibacterium</taxon>
    </lineage>
</organism>
<dbReference type="InterPro" id="IPR022521">
    <property type="entry name" value="Rv3660c"/>
</dbReference>
<dbReference type="Proteomes" id="UP000220914">
    <property type="component" value="Unassembled WGS sequence"/>
</dbReference>
<reference evidence="3 4" key="1">
    <citation type="submission" date="2017-10" db="EMBL/GenBank/DDBJ databases">
        <title>The new phylogeny of genus Mycobacterium.</title>
        <authorList>
            <person name="Tortoli E."/>
            <person name="Trovato A."/>
            <person name="Cirillo D.M."/>
        </authorList>
    </citation>
    <scope>NUCLEOTIDE SEQUENCE [LARGE SCALE GENOMIC DNA]</scope>
    <source>
        <strain evidence="3 4">CCUG37673</strain>
    </source>
</reference>
<keyword evidence="4" id="KW-1185">Reference proteome</keyword>
<protein>
    <submittedName>
        <fullName evidence="3">AAA family ATPase</fullName>
    </submittedName>
</protein>
<evidence type="ECO:0000313" key="4">
    <source>
        <dbReference type="Proteomes" id="UP000220914"/>
    </source>
</evidence>
<dbReference type="SUPFAM" id="SSF52540">
    <property type="entry name" value="P-loop containing nucleoside triphosphate hydrolases"/>
    <property type="match status" value="1"/>
</dbReference>
<dbReference type="GO" id="GO:0016887">
    <property type="term" value="F:ATP hydrolysis activity"/>
    <property type="evidence" value="ECO:0007669"/>
    <property type="project" value="TreeGrafter"/>
</dbReference>
<reference evidence="2" key="3">
    <citation type="submission" date="2020-02" db="EMBL/GenBank/DDBJ databases">
        <authorList>
            <person name="Matsumoto Y."/>
            <person name="Motooka D."/>
            <person name="Nakamura S."/>
        </authorList>
    </citation>
    <scope>NUCLEOTIDE SEQUENCE</scope>
    <source>
        <strain evidence="2">JCM 6377</strain>
    </source>
</reference>
<accession>A0A2A7MSH2</accession>
<dbReference type="GO" id="GO:0051782">
    <property type="term" value="P:negative regulation of cell division"/>
    <property type="evidence" value="ECO:0007669"/>
    <property type="project" value="TreeGrafter"/>
</dbReference>
<evidence type="ECO:0000313" key="2">
    <source>
        <dbReference type="EMBL" id="GFG54043.1"/>
    </source>
</evidence>
<dbReference type="GO" id="GO:0009898">
    <property type="term" value="C:cytoplasmic side of plasma membrane"/>
    <property type="evidence" value="ECO:0007669"/>
    <property type="project" value="TreeGrafter"/>
</dbReference>
<dbReference type="Gene3D" id="3.40.50.300">
    <property type="entry name" value="P-loop containing nucleotide triphosphate hydrolases"/>
    <property type="match status" value="1"/>
</dbReference>
<feature type="domain" description="Rv3660c-like CheY-like N-terminal" evidence="1">
    <location>
        <begin position="2"/>
        <end position="101"/>
    </location>
</feature>
<dbReference type="InterPro" id="IPR050625">
    <property type="entry name" value="ParA/MinD_ATPase"/>
</dbReference>
<dbReference type="EMBL" id="PDCP01000063">
    <property type="protein sequence ID" value="PEG34500.1"/>
    <property type="molecule type" value="Genomic_DNA"/>
</dbReference>
<sequence>MRDEVDRVAAAAGIAVVHASQSPSRQAWTGASAVLLDDAWARRCESSGLPRRGHVIVLTRAQPRSADWEAAIAVGAQRVMTLPADESNLVAALSEAAEARRDDGRRGAAVAVMAGRGGAGASVFSAALALSAGDALLVDVDPWSGGIDLLVGLEKDPGLRWPDLSLEHGRLDIDALRQALPRRDRLSVLSSARSVSDIEPVPLAAVVDAGRRGGLTVVCDLPRRMTRAVEMSTDAADLVVLITTADLRACAAAKALSADLEAINPNVGLVVRGPSPGGLRSADVAGIVGLPLLAAMRPHPAVAESLERGGLRLRPRSPLATAARKVLAVLAQHPSAESAA</sequence>
<evidence type="ECO:0000313" key="5">
    <source>
        <dbReference type="Proteomes" id="UP000465302"/>
    </source>
</evidence>
<dbReference type="EMBL" id="BLKS01000001">
    <property type="protein sequence ID" value="GFG54043.1"/>
    <property type="molecule type" value="Genomic_DNA"/>
</dbReference>
<dbReference type="RefSeq" id="WP_097942844.1">
    <property type="nucleotide sequence ID" value="NZ_BLKS01000001.1"/>
</dbReference>
<dbReference type="InterPro" id="IPR059050">
    <property type="entry name" value="Rv3660c_N"/>
</dbReference>
<evidence type="ECO:0000259" key="1">
    <source>
        <dbReference type="Pfam" id="PF26563"/>
    </source>
</evidence>
<dbReference type="OrthoDB" id="3252838at2"/>
<dbReference type="GO" id="GO:0005524">
    <property type="term" value="F:ATP binding"/>
    <property type="evidence" value="ECO:0007669"/>
    <property type="project" value="TreeGrafter"/>
</dbReference>
<dbReference type="Proteomes" id="UP000465302">
    <property type="component" value="Unassembled WGS sequence"/>
</dbReference>
<dbReference type="InterPro" id="IPR027417">
    <property type="entry name" value="P-loop_NTPase"/>
</dbReference>
<evidence type="ECO:0000313" key="3">
    <source>
        <dbReference type="EMBL" id="PEG34500.1"/>
    </source>
</evidence>
<dbReference type="GO" id="GO:0005829">
    <property type="term" value="C:cytosol"/>
    <property type="evidence" value="ECO:0007669"/>
    <property type="project" value="TreeGrafter"/>
</dbReference>
<gene>
    <name evidence="3" type="ORF">CQY20_25265</name>
    <name evidence="2" type="ORF">MAGR_54840</name>
</gene>
<dbReference type="PANTHER" id="PTHR43384:SF11">
    <property type="entry name" value="SEPTUM SITE DETERMINING PROTEIN"/>
    <property type="match status" value="1"/>
</dbReference>
<proteinExistence type="predicted"/>
<comment type="caution">
    <text evidence="3">The sequence shown here is derived from an EMBL/GenBank/DDBJ whole genome shotgun (WGS) entry which is preliminary data.</text>
</comment>
<reference evidence="2 5" key="2">
    <citation type="journal article" date="2019" name="Emerg. Microbes Infect.">
        <title>Comprehensive subspecies identification of 175 nontuberculous mycobacteria species based on 7547 genomic profiles.</title>
        <authorList>
            <person name="Matsumoto Y."/>
            <person name="Kinjo T."/>
            <person name="Motooka D."/>
            <person name="Nabeya D."/>
            <person name="Jung N."/>
            <person name="Uechi K."/>
            <person name="Horii T."/>
            <person name="Iida T."/>
            <person name="Fujita J."/>
            <person name="Nakamura S."/>
        </authorList>
    </citation>
    <scope>NUCLEOTIDE SEQUENCE [LARGE SCALE GENOMIC DNA]</scope>
    <source>
        <strain evidence="2 5">JCM 6377</strain>
    </source>
</reference>